<dbReference type="InterPro" id="IPR001048">
    <property type="entry name" value="Asp/Glu/Uridylate_kinase"/>
</dbReference>
<evidence type="ECO:0000256" key="8">
    <source>
        <dbReference type="NCBIfam" id="TIGR00746"/>
    </source>
</evidence>
<sequence>MENATKLVIALGGNALQSGKGPATAEAQLQVVKKTCEHIAEISCRGYEIAVVHGNGPQVGRILQAYETAKEVTPVMPFDVCGAMSQGYIGYHIQQGLKYALNLRNKNIPVVTLATQMIVDEADPAFQKPSKPIGQFYSEEEAKNLEKEKGYVMKEDAGRGWRRVVPSPLPKKIVEIDAVKKLWDSTVVITCGGGGIPVIENDTGLLEGVAAVIDKDFAAELLAEQVKADCLMILTEVEKVAINFNTPRQENLSQMTLEDASKYIEEGQFAPGSMLPKVQAAMKFVRANPSKKAIITSLDKSLEALEGKTGTIITFA</sequence>
<evidence type="ECO:0000256" key="5">
    <source>
        <dbReference type="ARBA" id="ARBA00022679"/>
    </source>
</evidence>
<dbReference type="AlphaFoldDB" id="A0A6P1MGU1"/>
<dbReference type="InterPro" id="IPR003964">
    <property type="entry name" value="Carb_kinase"/>
</dbReference>
<dbReference type="EMBL" id="CP047591">
    <property type="protein sequence ID" value="QHI73272.1"/>
    <property type="molecule type" value="Genomic_DNA"/>
</dbReference>
<dbReference type="SUPFAM" id="SSF53633">
    <property type="entry name" value="Carbamate kinase-like"/>
    <property type="match status" value="1"/>
</dbReference>
<evidence type="ECO:0000259" key="10">
    <source>
        <dbReference type="Pfam" id="PF00696"/>
    </source>
</evidence>
<comment type="similarity">
    <text evidence="2 9">Belongs to the carbamate kinase family.</text>
</comment>
<accession>A0A6P1MGU1</accession>
<dbReference type="PANTHER" id="PTHR30409:SF1">
    <property type="entry name" value="CARBAMATE KINASE-RELATED"/>
    <property type="match status" value="1"/>
</dbReference>
<dbReference type="KEGG" id="amic:Ami3637_13590"/>
<dbReference type="PIRSF" id="PIRSF000723">
    <property type="entry name" value="Carbamate_kin"/>
    <property type="match status" value="1"/>
</dbReference>
<evidence type="ECO:0000256" key="4">
    <source>
        <dbReference type="ARBA" id="ARBA00022503"/>
    </source>
</evidence>
<dbReference type="NCBIfam" id="NF009007">
    <property type="entry name" value="PRK12352.1"/>
    <property type="match status" value="1"/>
</dbReference>
<reference evidence="11 12" key="1">
    <citation type="submission" date="2020-01" db="EMBL/GenBank/DDBJ databases">
        <title>Genomic analysis of Aminipila sp. CBA3637.</title>
        <authorList>
            <person name="Kim Y.B."/>
            <person name="Roh S.W."/>
        </authorList>
    </citation>
    <scope>NUCLEOTIDE SEQUENCE [LARGE SCALE GENOMIC DNA]</scope>
    <source>
        <strain evidence="11 12">CBA3637</strain>
    </source>
</reference>
<organism evidence="11 12">
    <name type="scientific">Aminipila terrae</name>
    <dbReference type="NCBI Taxonomy" id="2697030"/>
    <lineage>
        <taxon>Bacteria</taxon>
        <taxon>Bacillati</taxon>
        <taxon>Bacillota</taxon>
        <taxon>Clostridia</taxon>
        <taxon>Peptostreptococcales</taxon>
        <taxon>Anaerovoracaceae</taxon>
        <taxon>Aminipila</taxon>
    </lineage>
</organism>
<dbReference type="InterPro" id="IPR036393">
    <property type="entry name" value="AceGlu_kinase-like_sf"/>
</dbReference>
<comment type="pathway">
    <text evidence="1">Metabolic intermediate metabolism; carbamoyl phosphate degradation; CO(2) and NH(3) from carbamoyl phosphate: step 1/1.</text>
</comment>
<dbReference type="GO" id="GO:0008804">
    <property type="term" value="F:carbamate kinase activity"/>
    <property type="evidence" value="ECO:0007669"/>
    <property type="project" value="UniProtKB-UniRule"/>
</dbReference>
<name>A0A6P1MGU1_9FIRM</name>
<keyword evidence="5 9" id="KW-0808">Transferase</keyword>
<evidence type="ECO:0000256" key="2">
    <source>
        <dbReference type="ARBA" id="ARBA00011066"/>
    </source>
</evidence>
<protein>
    <recommendedName>
        <fullName evidence="3 8">Carbamate kinase</fullName>
    </recommendedName>
</protein>
<evidence type="ECO:0000313" key="11">
    <source>
        <dbReference type="EMBL" id="QHI73272.1"/>
    </source>
</evidence>
<evidence type="ECO:0000256" key="1">
    <source>
        <dbReference type="ARBA" id="ARBA00005118"/>
    </source>
</evidence>
<dbReference type="PRINTS" id="PR01469">
    <property type="entry name" value="CARBMTKINASE"/>
</dbReference>
<evidence type="ECO:0000256" key="7">
    <source>
        <dbReference type="ARBA" id="ARBA00048467"/>
    </source>
</evidence>
<dbReference type="UniPathway" id="UPA00996">
    <property type="reaction ID" value="UER00366"/>
</dbReference>
<feature type="domain" description="Aspartate/glutamate/uridylate kinase" evidence="10">
    <location>
        <begin position="6"/>
        <end position="288"/>
    </location>
</feature>
<keyword evidence="4" id="KW-0056">Arginine metabolism</keyword>
<dbReference type="NCBIfam" id="TIGR00746">
    <property type="entry name" value="arcC"/>
    <property type="match status" value="1"/>
</dbReference>
<dbReference type="Gene3D" id="3.40.1160.10">
    <property type="entry name" value="Acetylglutamate kinase-like"/>
    <property type="match status" value="1"/>
</dbReference>
<keyword evidence="6 9" id="KW-0418">Kinase</keyword>
<evidence type="ECO:0000313" key="12">
    <source>
        <dbReference type="Proteomes" id="UP000463883"/>
    </source>
</evidence>
<evidence type="ECO:0000256" key="3">
    <source>
        <dbReference type="ARBA" id="ARBA00013070"/>
    </source>
</evidence>
<evidence type="ECO:0000256" key="6">
    <source>
        <dbReference type="ARBA" id="ARBA00022777"/>
    </source>
</evidence>
<proteinExistence type="inferred from homology"/>
<dbReference type="RefSeq" id="WP_162363037.1">
    <property type="nucleotide sequence ID" value="NZ_CP047591.1"/>
</dbReference>
<keyword evidence="12" id="KW-1185">Reference proteome</keyword>
<comment type="catalytic activity">
    <reaction evidence="7">
        <text>hydrogencarbonate + NH4(+) + ATP = carbamoyl phosphate + ADP + H2O + H(+)</text>
        <dbReference type="Rhea" id="RHEA:10152"/>
        <dbReference type="ChEBI" id="CHEBI:15377"/>
        <dbReference type="ChEBI" id="CHEBI:15378"/>
        <dbReference type="ChEBI" id="CHEBI:17544"/>
        <dbReference type="ChEBI" id="CHEBI:28938"/>
        <dbReference type="ChEBI" id="CHEBI:30616"/>
        <dbReference type="ChEBI" id="CHEBI:58228"/>
        <dbReference type="ChEBI" id="CHEBI:456216"/>
        <dbReference type="EC" id="2.7.2.2"/>
    </reaction>
</comment>
<dbReference type="FunFam" id="3.40.1160.10:FF:000007">
    <property type="entry name" value="Carbamate kinase"/>
    <property type="match status" value="1"/>
</dbReference>
<evidence type="ECO:0000256" key="9">
    <source>
        <dbReference type="PIRNR" id="PIRNR000723"/>
    </source>
</evidence>
<dbReference type="Pfam" id="PF00696">
    <property type="entry name" value="AA_kinase"/>
    <property type="match status" value="1"/>
</dbReference>
<dbReference type="CDD" id="cd04235">
    <property type="entry name" value="AAK_CK"/>
    <property type="match status" value="1"/>
</dbReference>
<dbReference type="Proteomes" id="UP000463883">
    <property type="component" value="Chromosome"/>
</dbReference>
<gene>
    <name evidence="11" type="primary">arcC</name>
    <name evidence="11" type="ORF">Ami3637_13590</name>
</gene>
<dbReference type="GO" id="GO:0019546">
    <property type="term" value="P:L-arginine deiminase pathway"/>
    <property type="evidence" value="ECO:0007669"/>
    <property type="project" value="TreeGrafter"/>
</dbReference>
<dbReference type="PANTHER" id="PTHR30409">
    <property type="entry name" value="CARBAMATE KINASE"/>
    <property type="match status" value="1"/>
</dbReference>
<dbReference type="GO" id="GO:0005829">
    <property type="term" value="C:cytosol"/>
    <property type="evidence" value="ECO:0007669"/>
    <property type="project" value="TreeGrafter"/>
</dbReference>